<feature type="region of interest" description="Disordered" evidence="1">
    <location>
        <begin position="25"/>
        <end position="75"/>
    </location>
</feature>
<gene>
    <name evidence="2" type="ORF">TthHB5018_b22440</name>
</gene>
<evidence type="ECO:0000313" key="2">
    <source>
        <dbReference type="EMBL" id="BCP67310.1"/>
    </source>
</evidence>
<dbReference type="AlphaFoldDB" id="A0A7R7TG46"/>
<protein>
    <submittedName>
        <fullName evidence="2">Uncharacterized protein</fullName>
    </submittedName>
</protein>
<dbReference type="Proteomes" id="UP000596099">
    <property type="component" value="Plasmid pHB5018b"/>
</dbReference>
<keyword evidence="2" id="KW-0614">Plasmid</keyword>
<name>A0A7R7TG46_THETH</name>
<proteinExistence type="predicted"/>
<evidence type="ECO:0000313" key="3">
    <source>
        <dbReference type="Proteomes" id="UP000596099"/>
    </source>
</evidence>
<dbReference type="EMBL" id="AP024271">
    <property type="protein sequence ID" value="BCP67310.1"/>
    <property type="molecule type" value="Genomic_DNA"/>
</dbReference>
<organism evidence="2 3">
    <name type="scientific">Thermus thermophilus</name>
    <dbReference type="NCBI Taxonomy" id="274"/>
    <lineage>
        <taxon>Bacteria</taxon>
        <taxon>Thermotogati</taxon>
        <taxon>Deinococcota</taxon>
        <taxon>Deinococci</taxon>
        <taxon>Thermales</taxon>
        <taxon>Thermaceae</taxon>
        <taxon>Thermus</taxon>
    </lineage>
</organism>
<feature type="compositionally biased region" description="Low complexity" evidence="1">
    <location>
        <begin position="48"/>
        <end position="60"/>
    </location>
</feature>
<sequence length="75" mass="7970">MKALKGAYPLRPLSRVLGVPRSTLYYRPQDPLPRRRPSGNACGPWRRPGPGTATGASPPSCGGKVSRWGRSGSAP</sequence>
<geneLocation type="plasmid" evidence="2 3">
    <name>pHB5018b</name>
</geneLocation>
<evidence type="ECO:0000256" key="1">
    <source>
        <dbReference type="SAM" id="MobiDB-lite"/>
    </source>
</evidence>
<reference evidence="3" key="1">
    <citation type="submission" date="2021-01" db="EMBL/GenBank/DDBJ databases">
        <title>Complete Genome Sequence of Thermus thermophilus Strain HB5018, Isolated from Mine Onsen Hot Spring.</title>
        <authorList>
            <person name="Miyazaki K."/>
            <person name="Moriya T."/>
            <person name="Nemoto N."/>
            <person name="Oshima T."/>
            <person name="Yura K."/>
            <person name="Bessho Y."/>
        </authorList>
    </citation>
    <scope>NUCLEOTIDE SEQUENCE [LARGE SCALE GENOMIC DNA]</scope>
    <source>
        <strain evidence="3">HB5018</strain>
        <plasmid evidence="3">pHB5018b</plasmid>
    </source>
</reference>
<accession>A0A7R7TG46</accession>